<proteinExistence type="predicted"/>
<evidence type="ECO:0000313" key="2">
    <source>
        <dbReference type="Proteomes" id="UP001055811"/>
    </source>
</evidence>
<accession>A0ACB9AJ40</accession>
<gene>
    <name evidence="1" type="ORF">L2E82_39537</name>
</gene>
<comment type="caution">
    <text evidence="1">The sequence shown here is derived from an EMBL/GenBank/DDBJ whole genome shotgun (WGS) entry which is preliminary data.</text>
</comment>
<protein>
    <submittedName>
        <fullName evidence="1">Uncharacterized protein</fullName>
    </submittedName>
</protein>
<reference evidence="1 2" key="2">
    <citation type="journal article" date="2022" name="Mol. Ecol. Resour.">
        <title>The genomes of chicory, endive, great burdock and yacon provide insights into Asteraceae paleo-polyploidization history and plant inulin production.</title>
        <authorList>
            <person name="Fan W."/>
            <person name="Wang S."/>
            <person name="Wang H."/>
            <person name="Wang A."/>
            <person name="Jiang F."/>
            <person name="Liu H."/>
            <person name="Zhao H."/>
            <person name="Xu D."/>
            <person name="Zhang Y."/>
        </authorList>
    </citation>
    <scope>NUCLEOTIDE SEQUENCE [LARGE SCALE GENOMIC DNA]</scope>
    <source>
        <strain evidence="2">cv. Punajuju</strain>
        <tissue evidence="1">Leaves</tissue>
    </source>
</reference>
<organism evidence="1 2">
    <name type="scientific">Cichorium intybus</name>
    <name type="common">Chicory</name>
    <dbReference type="NCBI Taxonomy" id="13427"/>
    <lineage>
        <taxon>Eukaryota</taxon>
        <taxon>Viridiplantae</taxon>
        <taxon>Streptophyta</taxon>
        <taxon>Embryophyta</taxon>
        <taxon>Tracheophyta</taxon>
        <taxon>Spermatophyta</taxon>
        <taxon>Magnoliopsida</taxon>
        <taxon>eudicotyledons</taxon>
        <taxon>Gunneridae</taxon>
        <taxon>Pentapetalae</taxon>
        <taxon>asterids</taxon>
        <taxon>campanulids</taxon>
        <taxon>Asterales</taxon>
        <taxon>Asteraceae</taxon>
        <taxon>Cichorioideae</taxon>
        <taxon>Cichorieae</taxon>
        <taxon>Cichoriinae</taxon>
        <taxon>Cichorium</taxon>
    </lineage>
</organism>
<keyword evidence="2" id="KW-1185">Reference proteome</keyword>
<dbReference type="EMBL" id="CM042015">
    <property type="protein sequence ID" value="KAI3709771.1"/>
    <property type="molecule type" value="Genomic_DNA"/>
</dbReference>
<dbReference type="Proteomes" id="UP001055811">
    <property type="component" value="Linkage Group LG07"/>
</dbReference>
<reference evidence="2" key="1">
    <citation type="journal article" date="2022" name="Mol. Ecol. Resour.">
        <title>The genomes of chicory, endive, great burdock and yacon provide insights into Asteraceae palaeo-polyploidization history and plant inulin production.</title>
        <authorList>
            <person name="Fan W."/>
            <person name="Wang S."/>
            <person name="Wang H."/>
            <person name="Wang A."/>
            <person name="Jiang F."/>
            <person name="Liu H."/>
            <person name="Zhao H."/>
            <person name="Xu D."/>
            <person name="Zhang Y."/>
        </authorList>
    </citation>
    <scope>NUCLEOTIDE SEQUENCE [LARGE SCALE GENOMIC DNA]</scope>
    <source>
        <strain evidence="2">cv. Punajuju</strain>
    </source>
</reference>
<sequence>MKNTMVDSLLLNEEITGMNSLDFGGFSFTTLYLVAQQFIEHLACAKLFLHVKPSAGVFVGTHDGEMGAGVLWSLEERVNHSLTSGDVLLIIRHRRQLVAVQWWLVVEVEVSNDVEDGGGYRTCDIGEEGSEVIRKRK</sequence>
<evidence type="ECO:0000313" key="1">
    <source>
        <dbReference type="EMBL" id="KAI3709771.1"/>
    </source>
</evidence>
<name>A0ACB9AJ40_CICIN</name>